<evidence type="ECO:0000313" key="3">
    <source>
        <dbReference type="EMBL" id="EFJ52470.1"/>
    </source>
</evidence>
<dbReference type="EMBL" id="GL378324">
    <property type="protein sequence ID" value="EFJ52470.1"/>
    <property type="molecule type" value="Genomic_DNA"/>
</dbReference>
<keyword evidence="1" id="KW-0175">Coiled coil</keyword>
<dbReference type="GeneID" id="9617613"/>
<feature type="region of interest" description="Disordered" evidence="2">
    <location>
        <begin position="191"/>
        <end position="224"/>
    </location>
</feature>
<dbReference type="OrthoDB" id="550934at2759"/>
<keyword evidence="4" id="KW-1185">Reference proteome</keyword>
<accession>D8TJ38</accession>
<name>D8TJ38_VOLCA</name>
<feature type="region of interest" description="Disordered" evidence="2">
    <location>
        <begin position="245"/>
        <end position="282"/>
    </location>
</feature>
<feature type="region of interest" description="Disordered" evidence="2">
    <location>
        <begin position="72"/>
        <end position="110"/>
    </location>
</feature>
<evidence type="ECO:0000256" key="2">
    <source>
        <dbReference type="SAM" id="MobiDB-lite"/>
    </source>
</evidence>
<dbReference type="InParanoid" id="D8TJ38"/>
<dbReference type="Proteomes" id="UP000001058">
    <property type="component" value="Unassembled WGS sequence"/>
</dbReference>
<feature type="compositionally biased region" description="Gly residues" evidence="2">
    <location>
        <begin position="86"/>
        <end position="97"/>
    </location>
</feature>
<organism evidence="4">
    <name type="scientific">Volvox carteri f. nagariensis</name>
    <dbReference type="NCBI Taxonomy" id="3068"/>
    <lineage>
        <taxon>Eukaryota</taxon>
        <taxon>Viridiplantae</taxon>
        <taxon>Chlorophyta</taxon>
        <taxon>core chlorophytes</taxon>
        <taxon>Chlorophyceae</taxon>
        <taxon>CS clade</taxon>
        <taxon>Chlamydomonadales</taxon>
        <taxon>Volvocaceae</taxon>
        <taxon>Volvox</taxon>
    </lineage>
</organism>
<feature type="coiled-coil region" evidence="1">
    <location>
        <begin position="132"/>
        <end position="166"/>
    </location>
</feature>
<evidence type="ECO:0000313" key="4">
    <source>
        <dbReference type="Proteomes" id="UP000001058"/>
    </source>
</evidence>
<feature type="region of interest" description="Disordered" evidence="2">
    <location>
        <begin position="314"/>
        <end position="336"/>
    </location>
</feature>
<sequence length="363" mass="36350">MAEMRLMTPAVAMASTTLPVLAPGSSCLPPGPCPLPSSPCSVTSVTCGAPSISSLASTWGVAASAPSTAPCDSAYGSPGPSPGPGYPGRGLGPGTGARTGPALGLGQLPGMEAQDMGSRVPGRYRYCNGWHVQALGREKASLAADNAALRQQVDQLEELVGLLLAERERPRGQGEGAGSFTQGAEVGEVGFYDTDGSYGRSPSLPMPLLEPGDWQQRGDRPDSAGGCCEDDEGVNCGSGAVCGSPAEGGSRRFEEEEDQGQGGNLLVDGGLRDVGTRPSGSWEAPRECVVAECSAGAPRSRVVLEAGNPDRGRCIGAGEGESRGRHGGAGGEEGLGATMSGAGVAVVMEGGPLGPPGPLFSGT</sequence>
<dbReference type="AlphaFoldDB" id="D8TJ38"/>
<dbReference type="KEGG" id="vcn:VOLCADRAFT_86601"/>
<proteinExistence type="predicted"/>
<gene>
    <name evidence="3" type="ORF">VOLCADRAFT_86601</name>
</gene>
<evidence type="ECO:0000256" key="1">
    <source>
        <dbReference type="SAM" id="Coils"/>
    </source>
</evidence>
<protein>
    <submittedName>
        <fullName evidence="3">Uncharacterized protein</fullName>
    </submittedName>
</protein>
<reference evidence="3 4" key="1">
    <citation type="journal article" date="2010" name="Science">
        <title>Genomic analysis of organismal complexity in the multicellular green alga Volvox carteri.</title>
        <authorList>
            <person name="Prochnik S.E."/>
            <person name="Umen J."/>
            <person name="Nedelcu A.M."/>
            <person name="Hallmann A."/>
            <person name="Miller S.M."/>
            <person name="Nishii I."/>
            <person name="Ferris P."/>
            <person name="Kuo A."/>
            <person name="Mitros T."/>
            <person name="Fritz-Laylin L.K."/>
            <person name="Hellsten U."/>
            <person name="Chapman J."/>
            <person name="Simakov O."/>
            <person name="Rensing S.A."/>
            <person name="Terry A."/>
            <person name="Pangilinan J."/>
            <person name="Kapitonov V."/>
            <person name="Jurka J."/>
            <person name="Salamov A."/>
            <person name="Shapiro H."/>
            <person name="Schmutz J."/>
            <person name="Grimwood J."/>
            <person name="Lindquist E."/>
            <person name="Lucas S."/>
            <person name="Grigoriev I.V."/>
            <person name="Schmitt R."/>
            <person name="Kirk D."/>
            <person name="Rokhsar D.S."/>
        </authorList>
    </citation>
    <scope>NUCLEOTIDE SEQUENCE [LARGE SCALE GENOMIC DNA]</scope>
    <source>
        <strain evidence="4">f. Nagariensis / Eve</strain>
    </source>
</reference>
<dbReference type="RefSeq" id="XP_002946543.1">
    <property type="nucleotide sequence ID" value="XM_002946497.1"/>
</dbReference>